<protein>
    <submittedName>
        <fullName evidence="1">Uncharacterized protein</fullName>
    </submittedName>
</protein>
<keyword evidence="2" id="KW-1185">Reference proteome</keyword>
<dbReference type="EMBL" id="JANPWB010000009">
    <property type="protein sequence ID" value="KAJ1158102.1"/>
    <property type="molecule type" value="Genomic_DNA"/>
</dbReference>
<evidence type="ECO:0000313" key="1">
    <source>
        <dbReference type="EMBL" id="KAJ1158102.1"/>
    </source>
</evidence>
<evidence type="ECO:0000313" key="2">
    <source>
        <dbReference type="Proteomes" id="UP001066276"/>
    </source>
</evidence>
<dbReference type="AlphaFoldDB" id="A0AAV7S266"/>
<gene>
    <name evidence="1" type="ORF">NDU88_010796</name>
</gene>
<reference evidence="1" key="1">
    <citation type="journal article" date="2022" name="bioRxiv">
        <title>Sequencing and chromosome-scale assembly of the giantPleurodeles waltlgenome.</title>
        <authorList>
            <person name="Brown T."/>
            <person name="Elewa A."/>
            <person name="Iarovenko S."/>
            <person name="Subramanian E."/>
            <person name="Araus A.J."/>
            <person name="Petzold A."/>
            <person name="Susuki M."/>
            <person name="Suzuki K.-i.T."/>
            <person name="Hayashi T."/>
            <person name="Toyoda A."/>
            <person name="Oliveira C."/>
            <person name="Osipova E."/>
            <person name="Leigh N.D."/>
            <person name="Simon A."/>
            <person name="Yun M.H."/>
        </authorList>
    </citation>
    <scope>NUCLEOTIDE SEQUENCE</scope>
    <source>
        <strain evidence="1">20211129_DDA</strain>
        <tissue evidence="1">Liver</tissue>
    </source>
</reference>
<sequence length="112" mass="12772">MKCAFVRPFLAAPTDTNGRTVWCSQLQNLSGPEEFQGSELTFRAASRPARRTLDFRITAERPDWHGGRTAPGRTGRLRCVFGRIDARTHMLLTYMYGAHLCRTARLKNLEKM</sequence>
<proteinExistence type="predicted"/>
<comment type="caution">
    <text evidence="1">The sequence shown here is derived from an EMBL/GenBank/DDBJ whole genome shotgun (WGS) entry which is preliminary data.</text>
</comment>
<name>A0AAV7S266_PLEWA</name>
<organism evidence="1 2">
    <name type="scientific">Pleurodeles waltl</name>
    <name type="common">Iberian ribbed newt</name>
    <dbReference type="NCBI Taxonomy" id="8319"/>
    <lineage>
        <taxon>Eukaryota</taxon>
        <taxon>Metazoa</taxon>
        <taxon>Chordata</taxon>
        <taxon>Craniata</taxon>
        <taxon>Vertebrata</taxon>
        <taxon>Euteleostomi</taxon>
        <taxon>Amphibia</taxon>
        <taxon>Batrachia</taxon>
        <taxon>Caudata</taxon>
        <taxon>Salamandroidea</taxon>
        <taxon>Salamandridae</taxon>
        <taxon>Pleurodelinae</taxon>
        <taxon>Pleurodeles</taxon>
    </lineage>
</organism>
<dbReference type="Proteomes" id="UP001066276">
    <property type="component" value="Chromosome 5"/>
</dbReference>
<accession>A0AAV7S266</accession>